<feature type="non-terminal residue" evidence="3">
    <location>
        <position position="1"/>
    </location>
</feature>
<dbReference type="Pfam" id="PF00787">
    <property type="entry name" value="PX"/>
    <property type="match status" value="1"/>
</dbReference>
<accession>A0ABN9Y5U8</accession>
<dbReference type="InterPro" id="IPR036871">
    <property type="entry name" value="PX_dom_sf"/>
</dbReference>
<comment type="caution">
    <text evidence="3">The sequence shown here is derived from an EMBL/GenBank/DDBJ whole genome shotgun (WGS) entry which is preliminary data.</text>
</comment>
<proteinExistence type="predicted"/>
<name>A0ABN9Y5U8_9DINO</name>
<feature type="region of interest" description="Disordered" evidence="1">
    <location>
        <begin position="260"/>
        <end position="287"/>
    </location>
</feature>
<evidence type="ECO:0000313" key="4">
    <source>
        <dbReference type="Proteomes" id="UP001189429"/>
    </source>
</evidence>
<feature type="compositionally biased region" description="Low complexity" evidence="1">
    <location>
        <begin position="423"/>
        <end position="448"/>
    </location>
</feature>
<dbReference type="PROSITE" id="PS50195">
    <property type="entry name" value="PX"/>
    <property type="match status" value="1"/>
</dbReference>
<organism evidence="3 4">
    <name type="scientific">Prorocentrum cordatum</name>
    <dbReference type="NCBI Taxonomy" id="2364126"/>
    <lineage>
        <taxon>Eukaryota</taxon>
        <taxon>Sar</taxon>
        <taxon>Alveolata</taxon>
        <taxon>Dinophyceae</taxon>
        <taxon>Prorocentrales</taxon>
        <taxon>Prorocentraceae</taxon>
        <taxon>Prorocentrum</taxon>
    </lineage>
</organism>
<protein>
    <recommendedName>
        <fullName evidence="2">PX domain-containing protein</fullName>
    </recommendedName>
</protein>
<evidence type="ECO:0000256" key="1">
    <source>
        <dbReference type="SAM" id="MobiDB-lite"/>
    </source>
</evidence>
<feature type="domain" description="PX" evidence="2">
    <location>
        <begin position="31"/>
        <end position="156"/>
    </location>
</feature>
<dbReference type="EMBL" id="CAUYUJ010021682">
    <property type="protein sequence ID" value="CAK0906393.1"/>
    <property type="molecule type" value="Genomic_DNA"/>
</dbReference>
<dbReference type="InterPro" id="IPR001683">
    <property type="entry name" value="PX_dom"/>
</dbReference>
<feature type="compositionally biased region" description="Low complexity" evidence="1">
    <location>
        <begin position="260"/>
        <end position="277"/>
    </location>
</feature>
<evidence type="ECO:0000313" key="3">
    <source>
        <dbReference type="EMBL" id="CAK0906393.1"/>
    </source>
</evidence>
<reference evidence="3" key="1">
    <citation type="submission" date="2023-10" db="EMBL/GenBank/DDBJ databases">
        <authorList>
            <person name="Chen Y."/>
            <person name="Shah S."/>
            <person name="Dougan E. K."/>
            <person name="Thang M."/>
            <person name="Chan C."/>
        </authorList>
    </citation>
    <scope>NUCLEOTIDE SEQUENCE [LARGE SCALE GENOMIC DNA]</scope>
</reference>
<sequence>PFWLNIGSFEKGPMQRPTAAPRPSFENAWPRTTRAGFVVNCEGHVDVGSHTEYRFRVRHSGGCEWTIKRRYTELYDLHERLMAVFGAGRLPDFPPKTPLSAGTIGRLFGQPTGSRPEVVAQRRVDFQKYFDRLCDNQEVTRTACFQKALGVTTPAPVSGLRVVRWSSTNEKEGLVAELEIWPAGAAGVEAGRLAETYHVVASLVFQDRSSGQEELGPVADEEVPAGATSVPVEGLKPSAEVELTVCAVNAVARSVPVSRRLRVPQSAQSPSAATSPALGPASRLPAGSPEALQLETARQMEQFRSQREGLAELEQMPTASFSEPMPAGTFSEHLPSETFSDASGLRAGESPPLGTFSDAGALLAGESPLAEAESDAGGSPERELKSPGRSWGGSSHFLPSPDGTPEPSPLPSPRLSAADEESSSGARRTSTGSGQSSGRPRARWSAAPRRPPASPGRRSPSRRCWSGGCGS</sequence>
<feature type="compositionally biased region" description="Pro residues" evidence="1">
    <location>
        <begin position="402"/>
        <end position="412"/>
    </location>
</feature>
<evidence type="ECO:0000259" key="2">
    <source>
        <dbReference type="PROSITE" id="PS50195"/>
    </source>
</evidence>
<gene>
    <name evidence="3" type="ORF">PCOR1329_LOCUS81720</name>
</gene>
<dbReference type="CDD" id="cd06093">
    <property type="entry name" value="PX_domain"/>
    <property type="match status" value="1"/>
</dbReference>
<dbReference type="SUPFAM" id="SSF64268">
    <property type="entry name" value="PX domain"/>
    <property type="match status" value="1"/>
</dbReference>
<feature type="compositionally biased region" description="Low complexity" evidence="1">
    <location>
        <begin position="455"/>
        <end position="471"/>
    </location>
</feature>
<dbReference type="Proteomes" id="UP001189429">
    <property type="component" value="Unassembled WGS sequence"/>
</dbReference>
<dbReference type="SMART" id="SM00312">
    <property type="entry name" value="PX"/>
    <property type="match status" value="1"/>
</dbReference>
<keyword evidence="4" id="KW-1185">Reference proteome</keyword>
<dbReference type="Gene3D" id="3.30.1520.10">
    <property type="entry name" value="Phox-like domain"/>
    <property type="match status" value="1"/>
</dbReference>
<feature type="region of interest" description="Disordered" evidence="1">
    <location>
        <begin position="320"/>
        <end position="471"/>
    </location>
</feature>